<reference evidence="3 4" key="1">
    <citation type="submission" date="2019-04" db="EMBL/GenBank/DDBJ databases">
        <authorList>
            <person name="Li Y."/>
            <person name="Wang J."/>
        </authorList>
    </citation>
    <scope>NUCLEOTIDE SEQUENCE [LARGE SCALE GENOMIC DNA]</scope>
    <source>
        <strain evidence="3 4">DSM 14668</strain>
    </source>
</reference>
<dbReference type="InterPro" id="IPR010093">
    <property type="entry name" value="SinI_DNA-bd"/>
</dbReference>
<name>A0A4U1I9D5_9BACT</name>
<gene>
    <name evidence="3" type="ORF">E8A74_51245</name>
</gene>
<accession>A0A4U1I9D5</accession>
<protein>
    <submittedName>
        <fullName evidence="3">Helix-turn-helix domain-containing protein</fullName>
    </submittedName>
</protein>
<dbReference type="InterPro" id="IPR041657">
    <property type="entry name" value="HTH_17"/>
</dbReference>
<evidence type="ECO:0000313" key="3">
    <source>
        <dbReference type="EMBL" id="TKC90017.1"/>
    </source>
</evidence>
<dbReference type="SUPFAM" id="SSF46955">
    <property type="entry name" value="Putative DNA-binding domain"/>
    <property type="match status" value="1"/>
</dbReference>
<organism evidence="3 4">
    <name type="scientific">Polyangium fumosum</name>
    <dbReference type="NCBI Taxonomy" id="889272"/>
    <lineage>
        <taxon>Bacteria</taxon>
        <taxon>Pseudomonadati</taxon>
        <taxon>Myxococcota</taxon>
        <taxon>Polyangia</taxon>
        <taxon>Polyangiales</taxon>
        <taxon>Polyangiaceae</taxon>
        <taxon>Polyangium</taxon>
    </lineage>
</organism>
<sequence length="104" mass="11060">MGNDDPTSHDAPSAGTTPPVQRSHVAPAGTEGEPTPAPALPAVLTADELAALLRVDRKTVYNLITRGDIPGVRRLGKTIRISRDAVLRWLSEGQGRVSRSRGSR</sequence>
<dbReference type="Gene3D" id="1.10.10.10">
    <property type="entry name" value="Winged helix-like DNA-binding domain superfamily/Winged helix DNA-binding domain"/>
    <property type="match status" value="1"/>
</dbReference>
<proteinExistence type="predicted"/>
<comment type="caution">
    <text evidence="3">The sequence shown here is derived from an EMBL/GenBank/DDBJ whole genome shotgun (WGS) entry which is preliminary data.</text>
</comment>
<dbReference type="EMBL" id="SSMQ01000158">
    <property type="protein sequence ID" value="TKC90017.1"/>
    <property type="molecule type" value="Genomic_DNA"/>
</dbReference>
<dbReference type="NCBIfam" id="TIGR01764">
    <property type="entry name" value="excise"/>
    <property type="match status" value="1"/>
</dbReference>
<feature type="region of interest" description="Disordered" evidence="1">
    <location>
        <begin position="1"/>
        <end position="40"/>
    </location>
</feature>
<dbReference type="GO" id="GO:0003677">
    <property type="term" value="F:DNA binding"/>
    <property type="evidence" value="ECO:0007669"/>
    <property type="project" value="InterPro"/>
</dbReference>
<dbReference type="Pfam" id="PF12728">
    <property type="entry name" value="HTH_17"/>
    <property type="match status" value="1"/>
</dbReference>
<keyword evidence="4" id="KW-1185">Reference proteome</keyword>
<dbReference type="Proteomes" id="UP000309215">
    <property type="component" value="Unassembled WGS sequence"/>
</dbReference>
<dbReference type="AlphaFoldDB" id="A0A4U1I9D5"/>
<dbReference type="OrthoDB" id="5383182at2"/>
<dbReference type="InterPro" id="IPR036388">
    <property type="entry name" value="WH-like_DNA-bd_sf"/>
</dbReference>
<dbReference type="RefSeq" id="WP_136936527.1">
    <property type="nucleotide sequence ID" value="NZ_SSMQ01000158.1"/>
</dbReference>
<evidence type="ECO:0000313" key="4">
    <source>
        <dbReference type="Proteomes" id="UP000309215"/>
    </source>
</evidence>
<dbReference type="InterPro" id="IPR009061">
    <property type="entry name" value="DNA-bd_dom_put_sf"/>
</dbReference>
<evidence type="ECO:0000256" key="1">
    <source>
        <dbReference type="SAM" id="MobiDB-lite"/>
    </source>
</evidence>
<feature type="domain" description="Helix-turn-helix" evidence="2">
    <location>
        <begin position="43"/>
        <end position="92"/>
    </location>
</feature>
<evidence type="ECO:0000259" key="2">
    <source>
        <dbReference type="Pfam" id="PF12728"/>
    </source>
</evidence>